<evidence type="ECO:0008006" key="3">
    <source>
        <dbReference type="Google" id="ProtNLM"/>
    </source>
</evidence>
<dbReference type="AlphaFoldDB" id="A0ABD1E3L0"/>
<organism evidence="1 2">
    <name type="scientific">Hypothenemus hampei</name>
    <name type="common">Coffee berry borer</name>
    <dbReference type="NCBI Taxonomy" id="57062"/>
    <lineage>
        <taxon>Eukaryota</taxon>
        <taxon>Metazoa</taxon>
        <taxon>Ecdysozoa</taxon>
        <taxon>Arthropoda</taxon>
        <taxon>Hexapoda</taxon>
        <taxon>Insecta</taxon>
        <taxon>Pterygota</taxon>
        <taxon>Neoptera</taxon>
        <taxon>Endopterygota</taxon>
        <taxon>Coleoptera</taxon>
        <taxon>Polyphaga</taxon>
        <taxon>Cucujiformia</taxon>
        <taxon>Curculionidae</taxon>
        <taxon>Scolytinae</taxon>
        <taxon>Hypothenemus</taxon>
    </lineage>
</organism>
<proteinExistence type="predicted"/>
<protein>
    <recommendedName>
        <fullName evidence="3">Reverse transcriptase zinc-binding domain-containing protein</fullName>
    </recommendedName>
</protein>
<dbReference type="Proteomes" id="UP001566132">
    <property type="component" value="Unassembled WGS sequence"/>
</dbReference>
<name>A0ABD1E3L0_HYPHA</name>
<accession>A0ABD1E3L0</accession>
<dbReference type="EMBL" id="JBDJPC010000012">
    <property type="protein sequence ID" value="KAL1489264.1"/>
    <property type="molecule type" value="Genomic_DNA"/>
</dbReference>
<gene>
    <name evidence="1" type="ORF">ABEB36_014197</name>
</gene>
<reference evidence="1 2" key="1">
    <citation type="submission" date="2024-05" db="EMBL/GenBank/DDBJ databases">
        <title>Genetic variation in Jamaican populations of the coffee berry borer (Hypothenemus hampei).</title>
        <authorList>
            <person name="Errbii M."/>
            <person name="Myrie A."/>
        </authorList>
    </citation>
    <scope>NUCLEOTIDE SEQUENCE [LARGE SCALE GENOMIC DNA]</scope>
    <source>
        <strain evidence="1">JA-Hopewell-2020-01-JO</strain>
        <tissue evidence="1">Whole body</tissue>
    </source>
</reference>
<sequence length="120" mass="14024">MPMEAIQLIGTIIPNDLLGNETNVLCYLRNEEKKAKNDFIRLWQEIDSGQAIWSKEIVESVLDWINKKHDEEGTKCEYCDNPMDNAEHTVMNCEKWINEREELNNLLRKKLSVENATILC</sequence>
<evidence type="ECO:0000313" key="2">
    <source>
        <dbReference type="Proteomes" id="UP001566132"/>
    </source>
</evidence>
<evidence type="ECO:0000313" key="1">
    <source>
        <dbReference type="EMBL" id="KAL1489264.1"/>
    </source>
</evidence>
<keyword evidence="2" id="KW-1185">Reference proteome</keyword>
<comment type="caution">
    <text evidence="1">The sequence shown here is derived from an EMBL/GenBank/DDBJ whole genome shotgun (WGS) entry which is preliminary data.</text>
</comment>